<keyword evidence="3 6" id="KW-0731">Sigma factor</keyword>
<comment type="similarity">
    <text evidence="1 6">Belongs to the sigma-70 factor family.</text>
</comment>
<dbReference type="InterPro" id="IPR050239">
    <property type="entry name" value="Sigma-70_RNA_pol_init_factors"/>
</dbReference>
<dbReference type="InterPro" id="IPR009042">
    <property type="entry name" value="RNA_pol_sigma70_r1_2"/>
</dbReference>
<dbReference type="Pfam" id="PF04545">
    <property type="entry name" value="Sigma70_r4"/>
    <property type="match status" value="1"/>
</dbReference>
<feature type="domain" description="RNA polymerase sigma-70" evidence="9">
    <location>
        <begin position="516"/>
        <end position="542"/>
    </location>
</feature>
<feature type="region of interest" description="Disordered" evidence="7">
    <location>
        <begin position="45"/>
        <end position="98"/>
    </location>
</feature>
<keyword evidence="2 6" id="KW-0805">Transcription regulation</keyword>
<dbReference type="AlphaFoldDB" id="A0A1M7Y2S4"/>
<dbReference type="Gene3D" id="1.10.10.10">
    <property type="entry name" value="Winged helix-like DNA-binding domain superfamily/Winged helix DNA-binding domain"/>
    <property type="match status" value="2"/>
</dbReference>
<keyword evidence="4 6" id="KW-0238">DNA-binding</keyword>
<evidence type="ECO:0000256" key="4">
    <source>
        <dbReference type="ARBA" id="ARBA00023125"/>
    </source>
</evidence>
<dbReference type="CDD" id="cd06171">
    <property type="entry name" value="Sigma70_r4"/>
    <property type="match status" value="1"/>
</dbReference>
<dbReference type="STRING" id="1121416.SAMN02745220_01374"/>
<dbReference type="InterPro" id="IPR013324">
    <property type="entry name" value="RNA_pol_sigma_r3/r4-like"/>
</dbReference>
<dbReference type="SUPFAM" id="SSF88659">
    <property type="entry name" value="Sigma3 and sigma4 domains of RNA polymerase sigma factors"/>
    <property type="match status" value="2"/>
</dbReference>
<dbReference type="Gene3D" id="1.10.601.10">
    <property type="entry name" value="RNA Polymerase Primary Sigma Factor"/>
    <property type="match status" value="1"/>
</dbReference>
<dbReference type="InterPro" id="IPR013325">
    <property type="entry name" value="RNA_pol_sigma_r2"/>
</dbReference>
<dbReference type="PRINTS" id="PR00046">
    <property type="entry name" value="SIGMA70FCT"/>
</dbReference>
<evidence type="ECO:0000313" key="11">
    <source>
        <dbReference type="Proteomes" id="UP000184603"/>
    </source>
</evidence>
<reference evidence="10 11" key="1">
    <citation type="submission" date="2016-12" db="EMBL/GenBank/DDBJ databases">
        <authorList>
            <person name="Song W.-J."/>
            <person name="Kurnit D.M."/>
        </authorList>
    </citation>
    <scope>NUCLEOTIDE SEQUENCE [LARGE SCALE GENOMIC DNA]</scope>
    <source>
        <strain evidence="10 11">DSM 18488</strain>
    </source>
</reference>
<gene>
    <name evidence="10" type="ORF">SAMN02745220_01374</name>
</gene>
<dbReference type="GO" id="GO:0006352">
    <property type="term" value="P:DNA-templated transcription initiation"/>
    <property type="evidence" value="ECO:0007669"/>
    <property type="project" value="InterPro"/>
</dbReference>
<evidence type="ECO:0000256" key="6">
    <source>
        <dbReference type="RuleBase" id="RU362124"/>
    </source>
</evidence>
<feature type="compositionally biased region" description="Acidic residues" evidence="7">
    <location>
        <begin position="1"/>
        <end position="12"/>
    </location>
</feature>
<sequence length="558" mass="63499">MKFDDQYLDGEQELDKESLETDDSVDIDEDDPAMYDLTGIFDAEETPVPVDFAEGEFEERRGKEAKDRRATLFSDRRRNDRRRASRMPDAGKNGTHSIDPMNIYLREMGTLTLLSHDEELKLARMMEEGKQQVQNSTFQTLLAIPPLQELASDLQKNKGKICQVLMGVPDNDADMIVSESTWFVERVKQAENLDRKRVDLLRKLQTMGEDQAEVEHLYNEVIAIGEEIAGLFGGKVVCGECVNAIAAGLEELSKKFRRIFVEIMGAHKLAAAGGGKELAPEVIEQQVNRQFICEAGIDGRRLQKLLHQIESGREMTKHAKEALVRANLRLVISVSKKFVNRGLQFSDIIQEGNIGLMKAVEKFDYHRGYKFSTYATWWIRQSITRGIADQGRTIRLPVHMIETINRLLRVSKDFLLEEHREPSPEEMADLLGSDVTKVKSALKIAKDAISLDTPVGDDGETFLGDFIEDHDRVGPDDQSMINSLRECLNQVMSSLSPREAKVLRMRYGINVEYDHTLEEVGRCFAVTRERIRQIEAQAISKLKHPSRIEELRVFMTDR</sequence>
<evidence type="ECO:0000259" key="9">
    <source>
        <dbReference type="PROSITE" id="PS00716"/>
    </source>
</evidence>
<dbReference type="InterPro" id="IPR007624">
    <property type="entry name" value="RNA_pol_sigma70_r3"/>
</dbReference>
<dbReference type="PANTHER" id="PTHR30603">
    <property type="entry name" value="RNA POLYMERASE SIGMA FACTOR RPO"/>
    <property type="match status" value="1"/>
</dbReference>
<dbReference type="OrthoDB" id="9809557at2"/>
<dbReference type="GO" id="GO:0003677">
    <property type="term" value="F:DNA binding"/>
    <property type="evidence" value="ECO:0007669"/>
    <property type="project" value="UniProtKB-KW"/>
</dbReference>
<dbReference type="PROSITE" id="PS00715">
    <property type="entry name" value="SIGMA70_1"/>
    <property type="match status" value="1"/>
</dbReference>
<dbReference type="PROSITE" id="PS00716">
    <property type="entry name" value="SIGMA70_2"/>
    <property type="match status" value="1"/>
</dbReference>
<evidence type="ECO:0000256" key="7">
    <source>
        <dbReference type="SAM" id="MobiDB-lite"/>
    </source>
</evidence>
<dbReference type="Pfam" id="PF04542">
    <property type="entry name" value="Sigma70_r2"/>
    <property type="match status" value="1"/>
</dbReference>
<dbReference type="EMBL" id="FRFE01000005">
    <property type="protein sequence ID" value="SHO46223.1"/>
    <property type="molecule type" value="Genomic_DNA"/>
</dbReference>
<dbReference type="InterPro" id="IPR014284">
    <property type="entry name" value="RNA_pol_sigma-70_dom"/>
</dbReference>
<feature type="compositionally biased region" description="Acidic residues" evidence="7">
    <location>
        <begin position="20"/>
        <end position="33"/>
    </location>
</feature>
<accession>A0A1M7Y2S4</accession>
<evidence type="ECO:0000256" key="2">
    <source>
        <dbReference type="ARBA" id="ARBA00023015"/>
    </source>
</evidence>
<keyword evidence="11" id="KW-1185">Reference proteome</keyword>
<comment type="function">
    <text evidence="6">Sigma factors are initiation factors that promote the attachment of RNA polymerase to specific initiation sites and are then released.</text>
</comment>
<dbReference type="Pfam" id="PF04539">
    <property type="entry name" value="Sigma70_r3"/>
    <property type="match status" value="1"/>
</dbReference>
<dbReference type="RefSeq" id="WP_084553604.1">
    <property type="nucleotide sequence ID" value="NZ_FRFE01000005.1"/>
</dbReference>
<dbReference type="InterPro" id="IPR000943">
    <property type="entry name" value="RNA_pol_sigma70"/>
</dbReference>
<dbReference type="Proteomes" id="UP000184603">
    <property type="component" value="Unassembled WGS sequence"/>
</dbReference>
<evidence type="ECO:0000259" key="8">
    <source>
        <dbReference type="PROSITE" id="PS00715"/>
    </source>
</evidence>
<dbReference type="SUPFAM" id="SSF88946">
    <property type="entry name" value="Sigma2 domain of RNA polymerase sigma factors"/>
    <property type="match status" value="1"/>
</dbReference>
<evidence type="ECO:0000256" key="3">
    <source>
        <dbReference type="ARBA" id="ARBA00023082"/>
    </source>
</evidence>
<dbReference type="InterPro" id="IPR007630">
    <property type="entry name" value="RNA_pol_sigma70_r4"/>
</dbReference>
<dbReference type="NCBIfam" id="TIGR02937">
    <property type="entry name" value="sigma70-ECF"/>
    <property type="match status" value="1"/>
</dbReference>
<evidence type="ECO:0000256" key="1">
    <source>
        <dbReference type="ARBA" id="ARBA00007788"/>
    </source>
</evidence>
<dbReference type="PANTHER" id="PTHR30603:SF60">
    <property type="entry name" value="RNA POLYMERASE SIGMA FACTOR RPOD"/>
    <property type="match status" value="1"/>
</dbReference>
<feature type="domain" description="RNA polymerase sigma-70" evidence="8">
    <location>
        <begin position="347"/>
        <end position="360"/>
    </location>
</feature>
<dbReference type="GO" id="GO:0016987">
    <property type="term" value="F:sigma factor activity"/>
    <property type="evidence" value="ECO:0007669"/>
    <property type="project" value="UniProtKB-KW"/>
</dbReference>
<name>A0A1M7Y2S4_9BACT</name>
<organism evidence="10 11">
    <name type="scientific">Desulfopila aestuarii DSM 18488</name>
    <dbReference type="NCBI Taxonomy" id="1121416"/>
    <lineage>
        <taxon>Bacteria</taxon>
        <taxon>Pseudomonadati</taxon>
        <taxon>Thermodesulfobacteriota</taxon>
        <taxon>Desulfobulbia</taxon>
        <taxon>Desulfobulbales</taxon>
        <taxon>Desulfocapsaceae</taxon>
        <taxon>Desulfopila</taxon>
    </lineage>
</organism>
<protein>
    <recommendedName>
        <fullName evidence="6">RNA polymerase sigma factor</fullName>
    </recommendedName>
</protein>
<evidence type="ECO:0000313" key="10">
    <source>
        <dbReference type="EMBL" id="SHO46223.1"/>
    </source>
</evidence>
<dbReference type="InterPro" id="IPR036388">
    <property type="entry name" value="WH-like_DNA-bd_sf"/>
</dbReference>
<keyword evidence="5 6" id="KW-0804">Transcription</keyword>
<proteinExistence type="inferred from homology"/>
<feature type="region of interest" description="Disordered" evidence="7">
    <location>
        <begin position="1"/>
        <end position="33"/>
    </location>
</feature>
<feature type="compositionally biased region" description="Basic and acidic residues" evidence="7">
    <location>
        <begin position="58"/>
        <end position="78"/>
    </location>
</feature>
<evidence type="ECO:0000256" key="5">
    <source>
        <dbReference type="ARBA" id="ARBA00023163"/>
    </source>
</evidence>
<dbReference type="FunFam" id="1.10.601.10:FF:000001">
    <property type="entry name" value="RNA polymerase sigma factor SigA"/>
    <property type="match status" value="1"/>
</dbReference>
<dbReference type="InterPro" id="IPR007627">
    <property type="entry name" value="RNA_pol_sigma70_r2"/>
</dbReference>
<dbReference type="Pfam" id="PF00140">
    <property type="entry name" value="Sigma70_r1_2"/>
    <property type="match status" value="1"/>
</dbReference>